<dbReference type="SUPFAM" id="SSF90123">
    <property type="entry name" value="ABC transporter transmembrane region"/>
    <property type="match status" value="1"/>
</dbReference>
<dbReference type="Gene3D" id="3.40.50.300">
    <property type="entry name" value="P-loop containing nucleotide triphosphate hydrolases"/>
    <property type="match status" value="1"/>
</dbReference>
<keyword evidence="3" id="KW-0547">Nucleotide-binding</keyword>
<evidence type="ECO:0000256" key="6">
    <source>
        <dbReference type="ARBA" id="ARBA00023136"/>
    </source>
</evidence>
<dbReference type="EMBL" id="JAMAST010000006">
    <property type="protein sequence ID" value="MCL1631756.1"/>
    <property type="molecule type" value="Genomic_DNA"/>
</dbReference>
<comment type="caution">
    <text evidence="10">The sequence shown here is derived from an EMBL/GenBank/DDBJ whole genome shotgun (WGS) entry which is preliminary data.</text>
</comment>
<dbReference type="RefSeq" id="WP_249100379.1">
    <property type="nucleotide sequence ID" value="NZ_JAMAST010000006.1"/>
</dbReference>
<dbReference type="PANTHER" id="PTHR43394">
    <property type="entry name" value="ATP-DEPENDENT PERMEASE MDL1, MITOCHONDRIAL"/>
    <property type="match status" value="1"/>
</dbReference>
<protein>
    <submittedName>
        <fullName evidence="10">ABC transporter ATP-binding protein/permease</fullName>
    </submittedName>
</protein>
<organism evidence="10 11">
    <name type="scientific">Sporolactobacillus mangiferae</name>
    <dbReference type="NCBI Taxonomy" id="2940498"/>
    <lineage>
        <taxon>Bacteria</taxon>
        <taxon>Bacillati</taxon>
        <taxon>Bacillota</taxon>
        <taxon>Bacilli</taxon>
        <taxon>Bacillales</taxon>
        <taxon>Sporolactobacillaceae</taxon>
        <taxon>Sporolactobacillus</taxon>
    </lineage>
</organism>
<keyword evidence="4 10" id="KW-0067">ATP-binding</keyword>
<comment type="subcellular location">
    <subcellularLocation>
        <location evidence="1">Cell membrane</location>
        <topology evidence="1">Multi-pass membrane protein</topology>
    </subcellularLocation>
</comment>
<evidence type="ECO:0000256" key="7">
    <source>
        <dbReference type="SAM" id="Phobius"/>
    </source>
</evidence>
<keyword evidence="2 7" id="KW-0812">Transmembrane</keyword>
<dbReference type="PANTHER" id="PTHR43394:SF1">
    <property type="entry name" value="ATP-BINDING CASSETTE SUB-FAMILY B MEMBER 10, MITOCHONDRIAL"/>
    <property type="match status" value="1"/>
</dbReference>
<dbReference type="GO" id="GO:0005524">
    <property type="term" value="F:ATP binding"/>
    <property type="evidence" value="ECO:0007669"/>
    <property type="project" value="UniProtKB-KW"/>
</dbReference>
<dbReference type="PROSITE" id="PS50893">
    <property type="entry name" value="ABC_TRANSPORTER_2"/>
    <property type="match status" value="1"/>
</dbReference>
<feature type="transmembrane region" description="Helical" evidence="7">
    <location>
        <begin position="157"/>
        <end position="174"/>
    </location>
</feature>
<evidence type="ECO:0000313" key="10">
    <source>
        <dbReference type="EMBL" id="MCL1631756.1"/>
    </source>
</evidence>
<feature type="transmembrane region" description="Helical" evidence="7">
    <location>
        <begin position="133"/>
        <end position="151"/>
    </location>
</feature>
<gene>
    <name evidence="10" type="ORF">M3N64_07310</name>
</gene>
<keyword evidence="6 7" id="KW-0472">Membrane</keyword>
<reference evidence="10 11" key="1">
    <citation type="submission" date="2022-05" db="EMBL/GenBank/DDBJ databases">
        <title>Sporolactobacillus sp nov CPB3-1, isolated from tree bark (Mangifera indica L.).</title>
        <authorList>
            <person name="Phuengjayaem S."/>
            <person name="Tanasupawat S."/>
        </authorList>
    </citation>
    <scope>NUCLEOTIDE SEQUENCE [LARGE SCALE GENOMIC DNA]</scope>
    <source>
        <strain evidence="10 11">CPB3-1</strain>
    </source>
</reference>
<evidence type="ECO:0000256" key="2">
    <source>
        <dbReference type="ARBA" id="ARBA00022692"/>
    </source>
</evidence>
<dbReference type="InterPro" id="IPR027417">
    <property type="entry name" value="P-loop_NTPase"/>
</dbReference>
<accession>A0ABT0MA55</accession>
<keyword evidence="11" id="KW-1185">Reference proteome</keyword>
<feature type="domain" description="ABC transmembrane type-1" evidence="9">
    <location>
        <begin position="16"/>
        <end position="298"/>
    </location>
</feature>
<dbReference type="InterPro" id="IPR011527">
    <property type="entry name" value="ABC1_TM_dom"/>
</dbReference>
<evidence type="ECO:0000259" key="9">
    <source>
        <dbReference type="PROSITE" id="PS50929"/>
    </source>
</evidence>
<dbReference type="InterPro" id="IPR003439">
    <property type="entry name" value="ABC_transporter-like_ATP-bd"/>
</dbReference>
<evidence type="ECO:0000259" key="8">
    <source>
        <dbReference type="PROSITE" id="PS50893"/>
    </source>
</evidence>
<dbReference type="SMART" id="SM00382">
    <property type="entry name" value="AAA"/>
    <property type="match status" value="1"/>
</dbReference>
<feature type="transmembrane region" description="Helical" evidence="7">
    <location>
        <begin position="238"/>
        <end position="258"/>
    </location>
</feature>
<dbReference type="Pfam" id="PF00005">
    <property type="entry name" value="ABC_tran"/>
    <property type="match status" value="1"/>
</dbReference>
<feature type="transmembrane region" description="Helical" evidence="7">
    <location>
        <begin position="278"/>
        <end position="297"/>
    </location>
</feature>
<evidence type="ECO:0000256" key="4">
    <source>
        <dbReference type="ARBA" id="ARBA00022840"/>
    </source>
</evidence>
<evidence type="ECO:0000313" key="11">
    <source>
        <dbReference type="Proteomes" id="UP001203004"/>
    </source>
</evidence>
<dbReference type="CDD" id="cd18548">
    <property type="entry name" value="ABC_6TM_Tm287_like"/>
    <property type="match status" value="1"/>
</dbReference>
<dbReference type="PROSITE" id="PS50929">
    <property type="entry name" value="ABC_TM1F"/>
    <property type="match status" value="1"/>
</dbReference>
<feature type="domain" description="ABC transporter" evidence="8">
    <location>
        <begin position="334"/>
        <end position="569"/>
    </location>
</feature>
<evidence type="ECO:0000256" key="5">
    <source>
        <dbReference type="ARBA" id="ARBA00022989"/>
    </source>
</evidence>
<dbReference type="Gene3D" id="1.20.1560.10">
    <property type="entry name" value="ABC transporter type 1, transmembrane domain"/>
    <property type="match status" value="1"/>
</dbReference>
<dbReference type="InterPro" id="IPR039421">
    <property type="entry name" value="Type_1_exporter"/>
</dbReference>
<proteinExistence type="predicted"/>
<name>A0ABT0MA55_9BACL</name>
<dbReference type="SUPFAM" id="SSF52540">
    <property type="entry name" value="P-loop containing nucleoside triphosphate hydrolases"/>
    <property type="match status" value="1"/>
</dbReference>
<dbReference type="Pfam" id="PF00664">
    <property type="entry name" value="ABC_membrane"/>
    <property type="match status" value="1"/>
</dbReference>
<dbReference type="Proteomes" id="UP001203004">
    <property type="component" value="Unassembled WGS sequence"/>
</dbReference>
<dbReference type="InterPro" id="IPR003593">
    <property type="entry name" value="AAA+_ATPase"/>
</dbReference>
<feature type="transmembrane region" description="Helical" evidence="7">
    <location>
        <begin position="52"/>
        <end position="76"/>
    </location>
</feature>
<dbReference type="InterPro" id="IPR017871">
    <property type="entry name" value="ABC_transporter-like_CS"/>
</dbReference>
<dbReference type="PROSITE" id="PS00211">
    <property type="entry name" value="ABC_TRANSPORTER_1"/>
    <property type="match status" value="1"/>
</dbReference>
<dbReference type="InterPro" id="IPR036640">
    <property type="entry name" value="ABC1_TM_sf"/>
</dbReference>
<evidence type="ECO:0000256" key="1">
    <source>
        <dbReference type="ARBA" id="ARBA00004651"/>
    </source>
</evidence>
<sequence length="579" mass="64649">MLYLDVYWKKYRNKFLLALLFLAFEAFADLLQPAFMAKIVDQGIARSNMAAIWRFGLLMLCVTAIGAVCASLRNILSGLVSQRFAQDLRQDLYLKIQKLPQTGIDHFGNATLIIRMTNDVTRVQTFANGLMRIMVKAPLVGIGSLIMAVHLNPRLSLVLLCVAPLIALSIMMNMKISYPYFREVQQALDQVNRSMQRYLAGIRVIRVFNRSEYEQKGFQKNNQRLADLTAVATKIGSAFGPLVNFTVNAGVIAILWFGAVGVNQGTMRTGSIIAFTNYMMQLLFALMVVNNAFNLFVRAKASAERIGEVMNRGSDHTFKRAMLTAHVRNDSNGLVFHKVTFSYKNTEQPVLSNVDFRIEAGETLGVTGPIASGKSTIVQLILRFYDPDQGIIYFRGHPLPYYSLEELRKRIAIVPQEPLLFSGSVKENIRWGNEKADEQAIIEAACVADADDFIRHLPNGYNSLVGQGGVNLSGGQKQRISIARALVRNPDLLILDDATSAVDAQTDREIRSRLKEYSECMTCIIISQKINSIKDANRIIVMSNGMIEASGTHQELLTSSPFYRDVCEAQMMKGTEQID</sequence>
<evidence type="ECO:0000256" key="3">
    <source>
        <dbReference type="ARBA" id="ARBA00022741"/>
    </source>
</evidence>
<keyword evidence="5 7" id="KW-1133">Transmembrane helix</keyword>